<evidence type="ECO:0000256" key="3">
    <source>
        <dbReference type="SAM" id="MobiDB-lite"/>
    </source>
</evidence>
<proteinExistence type="predicted"/>
<dbReference type="AlphaFoldDB" id="A0A6J7EZN9"/>
<dbReference type="GO" id="GO:0008168">
    <property type="term" value="F:methyltransferase activity"/>
    <property type="evidence" value="ECO:0007669"/>
    <property type="project" value="UniProtKB-KW"/>
</dbReference>
<dbReference type="PROSITE" id="PS50970">
    <property type="entry name" value="HCY"/>
    <property type="match status" value="1"/>
</dbReference>
<dbReference type="Pfam" id="PF02574">
    <property type="entry name" value="S-methyl_trans"/>
    <property type="match status" value="1"/>
</dbReference>
<dbReference type="PANTHER" id="PTHR11103:SF18">
    <property type="entry name" value="SLR1189 PROTEIN"/>
    <property type="match status" value="1"/>
</dbReference>
<feature type="domain" description="Hcy-binding" evidence="4">
    <location>
        <begin position="18"/>
        <end position="309"/>
    </location>
</feature>
<evidence type="ECO:0000259" key="4">
    <source>
        <dbReference type="PROSITE" id="PS50970"/>
    </source>
</evidence>
<evidence type="ECO:0000256" key="1">
    <source>
        <dbReference type="ARBA" id="ARBA00022603"/>
    </source>
</evidence>
<dbReference type="InterPro" id="IPR036589">
    <property type="entry name" value="HCY_dom_sf"/>
</dbReference>
<dbReference type="Gene3D" id="3.20.20.330">
    <property type="entry name" value="Homocysteine-binding-like domain"/>
    <property type="match status" value="1"/>
</dbReference>
<reference evidence="5" key="1">
    <citation type="submission" date="2020-05" db="EMBL/GenBank/DDBJ databases">
        <authorList>
            <person name="Chiriac C."/>
            <person name="Salcher M."/>
            <person name="Ghai R."/>
            <person name="Kavagutti S V."/>
        </authorList>
    </citation>
    <scope>NUCLEOTIDE SEQUENCE</scope>
</reference>
<evidence type="ECO:0000256" key="2">
    <source>
        <dbReference type="ARBA" id="ARBA00022679"/>
    </source>
</evidence>
<accession>A0A6J7EZN9</accession>
<keyword evidence="1" id="KW-0489">Methyltransferase</keyword>
<dbReference type="SUPFAM" id="SSF82282">
    <property type="entry name" value="Homocysteine S-methyltransferase"/>
    <property type="match status" value="1"/>
</dbReference>
<name>A0A6J7EZN9_9ZZZZ</name>
<dbReference type="InterPro" id="IPR003726">
    <property type="entry name" value="HCY_dom"/>
</dbReference>
<dbReference type="NCBIfam" id="NF005718">
    <property type="entry name" value="PRK07534.1"/>
    <property type="match status" value="1"/>
</dbReference>
<sequence>MAVVDRPPAEGYMISMRTSLAELLQTRRVLLADGATGTNYFENGLGPGEPPEFWNIDHPDRVKALHQAFVDAGSDIILTNTFGCNAHRLKLHKAQDQAFDLAKRAAELARDVADACDRPVVVAGSVGPTGELFEPLGALTEAAAIASFRTEIEGLKAGGADVVWIETMSSVEEVRAAANAAIEVGMPYTATLSFDTAGRTMMGIMPDAIASVFEGLAVAPLAMGANCGVGASDILVTLLSMSDSCGPDNVYISKGNCGVPQFHGTEIVYSGTTEVMASYAGLAVASGARIIGGCCGTSPAHIAAMRQALDEVGDEPRPTIEQIVAEIGPLTNAPPSAGGGRERTRSRRQAD</sequence>
<feature type="region of interest" description="Disordered" evidence="3">
    <location>
        <begin position="326"/>
        <end position="351"/>
    </location>
</feature>
<organism evidence="5">
    <name type="scientific">freshwater metagenome</name>
    <dbReference type="NCBI Taxonomy" id="449393"/>
    <lineage>
        <taxon>unclassified sequences</taxon>
        <taxon>metagenomes</taxon>
        <taxon>ecological metagenomes</taxon>
    </lineage>
</organism>
<protein>
    <submittedName>
        <fullName evidence="5">Unannotated protein</fullName>
    </submittedName>
</protein>
<feature type="compositionally biased region" description="Basic and acidic residues" evidence="3">
    <location>
        <begin position="340"/>
        <end position="351"/>
    </location>
</feature>
<dbReference type="GO" id="GO:0032259">
    <property type="term" value="P:methylation"/>
    <property type="evidence" value="ECO:0007669"/>
    <property type="project" value="UniProtKB-KW"/>
</dbReference>
<dbReference type="EMBL" id="CAFBLP010000072">
    <property type="protein sequence ID" value="CAB4886635.1"/>
    <property type="molecule type" value="Genomic_DNA"/>
</dbReference>
<evidence type="ECO:0000313" key="5">
    <source>
        <dbReference type="EMBL" id="CAB4886635.1"/>
    </source>
</evidence>
<gene>
    <name evidence="5" type="ORF">UFOPK3376_02347</name>
</gene>
<dbReference type="PANTHER" id="PTHR11103">
    <property type="entry name" value="SLR1189 PROTEIN"/>
    <property type="match status" value="1"/>
</dbReference>
<keyword evidence="2" id="KW-0808">Transferase</keyword>